<proteinExistence type="predicted"/>
<gene>
    <name evidence="2" type="ORF">FA13DRAFT_1717221</name>
</gene>
<accession>A0A4Y7SHC3</accession>
<feature type="region of interest" description="Disordered" evidence="1">
    <location>
        <begin position="66"/>
        <end position="94"/>
    </location>
</feature>
<evidence type="ECO:0000313" key="2">
    <source>
        <dbReference type="EMBL" id="TEB21162.1"/>
    </source>
</evidence>
<dbReference type="EMBL" id="QPFP01000120">
    <property type="protein sequence ID" value="TEB21162.1"/>
    <property type="molecule type" value="Genomic_DNA"/>
</dbReference>
<comment type="caution">
    <text evidence="2">The sequence shown here is derived from an EMBL/GenBank/DDBJ whole genome shotgun (WGS) entry which is preliminary data.</text>
</comment>
<feature type="compositionally biased region" description="Basic and acidic residues" evidence="1">
    <location>
        <begin position="128"/>
        <end position="140"/>
    </location>
</feature>
<dbReference type="Proteomes" id="UP000298030">
    <property type="component" value="Unassembled WGS sequence"/>
</dbReference>
<name>A0A4Y7SHC3_COPMI</name>
<keyword evidence="3" id="KW-1185">Reference proteome</keyword>
<feature type="region of interest" description="Disordered" evidence="1">
    <location>
        <begin position="128"/>
        <end position="154"/>
    </location>
</feature>
<protein>
    <submittedName>
        <fullName evidence="2">Uncharacterized protein</fullName>
    </submittedName>
</protein>
<organism evidence="2 3">
    <name type="scientific">Coprinellus micaceus</name>
    <name type="common">Glistening ink-cap mushroom</name>
    <name type="synonym">Coprinus micaceus</name>
    <dbReference type="NCBI Taxonomy" id="71717"/>
    <lineage>
        <taxon>Eukaryota</taxon>
        <taxon>Fungi</taxon>
        <taxon>Dikarya</taxon>
        <taxon>Basidiomycota</taxon>
        <taxon>Agaricomycotina</taxon>
        <taxon>Agaricomycetes</taxon>
        <taxon>Agaricomycetidae</taxon>
        <taxon>Agaricales</taxon>
        <taxon>Agaricineae</taxon>
        <taxon>Psathyrellaceae</taxon>
        <taxon>Coprinellus</taxon>
    </lineage>
</organism>
<feature type="compositionally biased region" description="Basic residues" evidence="1">
    <location>
        <begin position="73"/>
        <end position="84"/>
    </location>
</feature>
<reference evidence="2 3" key="1">
    <citation type="journal article" date="2019" name="Nat. Ecol. Evol.">
        <title>Megaphylogeny resolves global patterns of mushroom evolution.</title>
        <authorList>
            <person name="Varga T."/>
            <person name="Krizsan K."/>
            <person name="Foldi C."/>
            <person name="Dima B."/>
            <person name="Sanchez-Garcia M."/>
            <person name="Sanchez-Ramirez S."/>
            <person name="Szollosi G.J."/>
            <person name="Szarkandi J.G."/>
            <person name="Papp V."/>
            <person name="Albert L."/>
            <person name="Andreopoulos W."/>
            <person name="Angelini C."/>
            <person name="Antonin V."/>
            <person name="Barry K.W."/>
            <person name="Bougher N.L."/>
            <person name="Buchanan P."/>
            <person name="Buyck B."/>
            <person name="Bense V."/>
            <person name="Catcheside P."/>
            <person name="Chovatia M."/>
            <person name="Cooper J."/>
            <person name="Damon W."/>
            <person name="Desjardin D."/>
            <person name="Finy P."/>
            <person name="Geml J."/>
            <person name="Haridas S."/>
            <person name="Hughes K."/>
            <person name="Justo A."/>
            <person name="Karasinski D."/>
            <person name="Kautmanova I."/>
            <person name="Kiss B."/>
            <person name="Kocsube S."/>
            <person name="Kotiranta H."/>
            <person name="LaButti K.M."/>
            <person name="Lechner B.E."/>
            <person name="Liimatainen K."/>
            <person name="Lipzen A."/>
            <person name="Lukacs Z."/>
            <person name="Mihaltcheva S."/>
            <person name="Morgado L.N."/>
            <person name="Niskanen T."/>
            <person name="Noordeloos M.E."/>
            <person name="Ohm R.A."/>
            <person name="Ortiz-Santana B."/>
            <person name="Ovrebo C."/>
            <person name="Racz N."/>
            <person name="Riley R."/>
            <person name="Savchenko A."/>
            <person name="Shiryaev A."/>
            <person name="Soop K."/>
            <person name="Spirin V."/>
            <person name="Szebenyi C."/>
            <person name="Tomsovsky M."/>
            <person name="Tulloss R.E."/>
            <person name="Uehling J."/>
            <person name="Grigoriev I.V."/>
            <person name="Vagvolgyi C."/>
            <person name="Papp T."/>
            <person name="Martin F.M."/>
            <person name="Miettinen O."/>
            <person name="Hibbett D.S."/>
            <person name="Nagy L.G."/>
        </authorList>
    </citation>
    <scope>NUCLEOTIDE SEQUENCE [LARGE SCALE GENOMIC DNA]</scope>
    <source>
        <strain evidence="2 3">FP101781</strain>
    </source>
</reference>
<feature type="compositionally biased region" description="Basic residues" evidence="1">
    <location>
        <begin position="141"/>
        <end position="154"/>
    </location>
</feature>
<evidence type="ECO:0000313" key="3">
    <source>
        <dbReference type="Proteomes" id="UP000298030"/>
    </source>
</evidence>
<sequence length="366" mass="41622">MTTSTTKIASDNVIHVNIRPHLTTGCDVESTLDVLASHEPRKRTRFGRERSQAFIGKPEGRFRRTVTPETQPAKHRERITRRRPEHGEGCGDAFALGREVPNHRLFPDWEGDDGRAMSRTLGEHDGWIREQEQEHQELKERKRMKRRDRGEGRHKRLENENRIWFATAESPQGITSKGRHITHTDGAPIVINCRYVLGSLDSRHYKHLPKPRDQRQHPVAPPAMFSMFMGVHSRNGYKVVQQSDQVTTPFARTCVGMGLSSLRHLEILVLVSTQADLIVVGLPFDFRSPIAAHTREHGFQGWAFFHQLLSGDPAQPMFDPCAALLQGGRCHDDLNNSTLTITSFHWNLGLRMLEAQFESHPGILGL</sequence>
<evidence type="ECO:0000256" key="1">
    <source>
        <dbReference type="SAM" id="MobiDB-lite"/>
    </source>
</evidence>
<dbReference type="AlphaFoldDB" id="A0A4Y7SHC3"/>